<keyword evidence="5" id="KW-1185">Reference proteome</keyword>
<dbReference type="Proteomes" id="UP000281904">
    <property type="component" value="Chromosome"/>
</dbReference>
<keyword evidence="1" id="KW-0812">Transmembrane</keyword>
<dbReference type="AlphaFoldDB" id="A0A3S4XCT6"/>
<reference evidence="3 4" key="1">
    <citation type="submission" date="2018-12" db="EMBL/GenBank/DDBJ databases">
        <authorList>
            <consortium name="Pathogen Informatics"/>
        </authorList>
    </citation>
    <scope>NUCLEOTIDE SEQUENCE [LARGE SCALE GENOMIC DNA]</scope>
    <source>
        <strain evidence="3 4">NCTC10036</strain>
    </source>
</reference>
<feature type="transmembrane region" description="Helical" evidence="1">
    <location>
        <begin position="6"/>
        <end position="23"/>
    </location>
</feature>
<accession>A0A3S4XCT6</accession>
<proteinExistence type="predicted"/>
<evidence type="ECO:0000313" key="2">
    <source>
        <dbReference type="EMBL" id="MBH1931791.1"/>
    </source>
</evidence>
<reference evidence="2 5" key="2">
    <citation type="submission" date="2020-11" db="EMBL/GenBank/DDBJ databases">
        <title>Enhanced detection system for hospital associated transmission using whole genome sequencing surveillance.</title>
        <authorList>
            <person name="Harrison L.H."/>
            <person name="Van Tyne D."/>
            <person name="Marsh J.W."/>
            <person name="Griffith M.P."/>
            <person name="Snyder D.J."/>
            <person name="Cooper V.S."/>
            <person name="Mustapha M."/>
        </authorList>
    </citation>
    <scope>NUCLEOTIDE SEQUENCE [LARGE SCALE GENOMIC DNA]</scope>
    <source>
        <strain evidence="2 5">SER00230</strain>
    </source>
</reference>
<evidence type="ECO:0000256" key="1">
    <source>
        <dbReference type="SAM" id="Phobius"/>
    </source>
</evidence>
<protein>
    <submittedName>
        <fullName evidence="3">Uncharacterized protein</fullName>
    </submittedName>
</protein>
<keyword evidence="1" id="KW-0472">Membrane</keyword>
<keyword evidence="1" id="KW-1133">Transmembrane helix</keyword>
<evidence type="ECO:0000313" key="5">
    <source>
        <dbReference type="Proteomes" id="UP000624159"/>
    </source>
</evidence>
<dbReference type="EMBL" id="LR134493">
    <property type="protein sequence ID" value="VEI63761.1"/>
    <property type="molecule type" value="Genomic_DNA"/>
</dbReference>
<organism evidence="3 4">
    <name type="scientific">Serratia rubidaea</name>
    <name type="common">Serratia marinorubra</name>
    <dbReference type="NCBI Taxonomy" id="61652"/>
    <lineage>
        <taxon>Bacteria</taxon>
        <taxon>Pseudomonadati</taxon>
        <taxon>Pseudomonadota</taxon>
        <taxon>Gammaproteobacteria</taxon>
        <taxon>Enterobacterales</taxon>
        <taxon>Yersiniaceae</taxon>
        <taxon>Serratia</taxon>
    </lineage>
</organism>
<gene>
    <name evidence="2" type="ORF">I5U13_19210</name>
    <name evidence="3" type="ORF">NCTC10036_01628</name>
</gene>
<dbReference type="RefSeq" id="WP_126531051.1">
    <property type="nucleotide sequence ID" value="NZ_JADULK010000011.1"/>
</dbReference>
<evidence type="ECO:0000313" key="4">
    <source>
        <dbReference type="Proteomes" id="UP000281904"/>
    </source>
</evidence>
<dbReference type="EMBL" id="JADULK010000011">
    <property type="protein sequence ID" value="MBH1931791.1"/>
    <property type="molecule type" value="Genomic_DNA"/>
</dbReference>
<dbReference type="Proteomes" id="UP000624159">
    <property type="component" value="Unassembled WGS sequence"/>
</dbReference>
<evidence type="ECO:0000313" key="3">
    <source>
        <dbReference type="EMBL" id="VEI63761.1"/>
    </source>
</evidence>
<sequence length="127" mass="14309">MAILEAANIILTFTIILVCYYFANRVIKGSRRREQGIIEQGADVYVTILSLKQSGLFINNNPVIEMDLRLEDPESQAVWMLEKHRETVPQIALSAYQLGLVYQAKANGKNDFVFIKDNSGKPVAVSY</sequence>
<name>A0A3S4XCT6_SERRU</name>